<dbReference type="EMBL" id="CP042425">
    <property type="protein sequence ID" value="QEL21032.1"/>
    <property type="molecule type" value="Genomic_DNA"/>
</dbReference>
<dbReference type="AlphaFoldDB" id="A0A5C1ATV4"/>
<feature type="transmembrane region" description="Helical" evidence="1">
    <location>
        <begin position="196"/>
        <end position="216"/>
    </location>
</feature>
<dbReference type="InterPro" id="IPR011138">
    <property type="entry name" value="Cytochrome_b-558"/>
</dbReference>
<feature type="transmembrane region" description="Helical" evidence="1">
    <location>
        <begin position="38"/>
        <end position="59"/>
    </location>
</feature>
<evidence type="ECO:0000256" key="1">
    <source>
        <dbReference type="SAM" id="Phobius"/>
    </source>
</evidence>
<keyword evidence="1" id="KW-0472">Membrane</keyword>
<protein>
    <submittedName>
        <fullName evidence="2">Succinate:quinone oxidoreductase</fullName>
    </submittedName>
</protein>
<keyword evidence="3" id="KW-1185">Reference proteome</keyword>
<name>A0A5C1ATV4_9BACT</name>
<dbReference type="RefSeq" id="WP_168219499.1">
    <property type="nucleotide sequence ID" value="NZ_CP042425.1"/>
</dbReference>
<accession>A0A5C1ATV4</accession>
<dbReference type="Gene3D" id="1.20.1300.10">
    <property type="entry name" value="Fumarate reductase/succinate dehydrogenase, transmembrane subunit"/>
    <property type="match status" value="1"/>
</dbReference>
<dbReference type="SUPFAM" id="SSF81343">
    <property type="entry name" value="Fumarate reductase respiratory complex transmembrane subunits"/>
    <property type="match status" value="1"/>
</dbReference>
<keyword evidence="1" id="KW-0812">Transmembrane</keyword>
<feature type="transmembrane region" description="Helical" evidence="1">
    <location>
        <begin position="236"/>
        <end position="260"/>
    </location>
</feature>
<dbReference type="Proteomes" id="UP000324974">
    <property type="component" value="Chromosome"/>
</dbReference>
<proteinExistence type="predicted"/>
<dbReference type="KEGG" id="lrs:PX52LOC_08161"/>
<organism evidence="2 3">
    <name type="scientific">Limnoglobus roseus</name>
    <dbReference type="NCBI Taxonomy" id="2598579"/>
    <lineage>
        <taxon>Bacteria</taxon>
        <taxon>Pseudomonadati</taxon>
        <taxon>Planctomycetota</taxon>
        <taxon>Planctomycetia</taxon>
        <taxon>Gemmatales</taxon>
        <taxon>Gemmataceae</taxon>
        <taxon>Limnoglobus</taxon>
    </lineage>
</organism>
<evidence type="ECO:0000313" key="2">
    <source>
        <dbReference type="EMBL" id="QEL21032.1"/>
    </source>
</evidence>
<keyword evidence="1" id="KW-1133">Transmembrane helix</keyword>
<dbReference type="NCBIfam" id="TIGR02046">
    <property type="entry name" value="sdhC_b558_fam"/>
    <property type="match status" value="1"/>
</dbReference>
<feature type="transmembrane region" description="Helical" evidence="1">
    <location>
        <begin position="79"/>
        <end position="102"/>
    </location>
</feature>
<dbReference type="InterPro" id="IPR034804">
    <property type="entry name" value="SQR/QFR_C/D"/>
</dbReference>
<reference evidence="3" key="1">
    <citation type="submission" date="2019-08" db="EMBL/GenBank/DDBJ databases">
        <title>Limnoglobus roseus gen. nov., sp. nov., a novel freshwater planctomycete with a giant genome from the family Gemmataceae.</title>
        <authorList>
            <person name="Kulichevskaya I.S."/>
            <person name="Naumoff D.G."/>
            <person name="Miroshnikov K."/>
            <person name="Ivanova A."/>
            <person name="Philippov D.A."/>
            <person name="Hakobyan A."/>
            <person name="Rijpstra I.C."/>
            <person name="Sinninghe Damste J.S."/>
            <person name="Liesack W."/>
            <person name="Dedysh S.N."/>
        </authorList>
    </citation>
    <scope>NUCLEOTIDE SEQUENCE [LARGE SCALE GENOMIC DNA]</scope>
    <source>
        <strain evidence="3">PX52</strain>
    </source>
</reference>
<feature type="transmembrane region" description="Helical" evidence="1">
    <location>
        <begin position="131"/>
        <end position="151"/>
    </location>
</feature>
<evidence type="ECO:0000313" key="3">
    <source>
        <dbReference type="Proteomes" id="UP000324974"/>
    </source>
</evidence>
<sequence length="263" mass="28550">MSATSAAINPKGPRLRGSASNPFDWLNTYLGSSVGQKILVAITGLLLMSFAVTHMVGNLKMFSGPESINKYAYFLKHDIGAWIWVARAGLFLVFVLHLSVALSLKTKAMAARPVGYAYNNSAQATPQSKTMVQTGIVVGLFIIFHLLHYTFGMVHGIPAADGKGERNYLSLTYKLDDGVVVHDVYKMVVAGFSTGWLSAIYLISQMVLFIHLSHGIQSSLQTLGLVNRRFLPVARLIGYGTAGVIFVGNVAIVVAVWVGWVKM</sequence>
<gene>
    <name evidence="2" type="ORF">PX52LOC_08161</name>
</gene>
<dbReference type="GO" id="GO:0016020">
    <property type="term" value="C:membrane"/>
    <property type="evidence" value="ECO:0007669"/>
    <property type="project" value="InterPro"/>
</dbReference>
<dbReference type="CDD" id="cd03498">
    <property type="entry name" value="SQR_TypeB_2_TM"/>
    <property type="match status" value="1"/>
</dbReference>